<reference evidence="4" key="1">
    <citation type="submission" date="2025-08" db="UniProtKB">
        <authorList>
            <consortium name="RefSeq"/>
        </authorList>
    </citation>
    <scope>IDENTIFICATION</scope>
</reference>
<dbReference type="AlphaFoldDB" id="A0A8B7ALL9"/>
<proteinExistence type="predicted"/>
<dbReference type="SUPFAM" id="SSF50494">
    <property type="entry name" value="Trypsin-like serine proteases"/>
    <property type="match status" value="1"/>
</dbReference>
<protein>
    <submittedName>
        <fullName evidence="4">Serine protease 40-like</fullName>
    </submittedName>
</protein>
<dbReference type="SMART" id="SM00020">
    <property type="entry name" value="Tryp_SPc"/>
    <property type="match status" value="1"/>
</dbReference>
<accession>A0A8B7ALL9</accession>
<dbReference type="PANTHER" id="PTHR24253:SF42">
    <property type="entry name" value="PROTEASE, SERINE 47"/>
    <property type="match status" value="1"/>
</dbReference>
<keyword evidence="1" id="KW-1015">Disulfide bond</keyword>
<dbReference type="OrthoDB" id="546450at2759"/>
<dbReference type="GO" id="GO:0004252">
    <property type="term" value="F:serine-type endopeptidase activity"/>
    <property type="evidence" value="ECO:0007669"/>
    <property type="project" value="InterPro"/>
</dbReference>
<dbReference type="InterPro" id="IPR001254">
    <property type="entry name" value="Trypsin_dom"/>
</dbReference>
<dbReference type="FunFam" id="2.40.10.10:FF:000039">
    <property type="entry name" value="Brain-specific serine protease 4"/>
    <property type="match status" value="1"/>
</dbReference>
<dbReference type="GeneID" id="103205242"/>
<dbReference type="GO" id="GO:0006508">
    <property type="term" value="P:proteolysis"/>
    <property type="evidence" value="ECO:0007669"/>
    <property type="project" value="InterPro"/>
</dbReference>
<evidence type="ECO:0000313" key="3">
    <source>
        <dbReference type="Proteomes" id="UP000694850"/>
    </source>
</evidence>
<gene>
    <name evidence="4" type="primary">LOC103205242</name>
</gene>
<dbReference type="Pfam" id="PF00089">
    <property type="entry name" value="Trypsin"/>
    <property type="match status" value="1"/>
</dbReference>
<dbReference type="Gene3D" id="2.40.10.10">
    <property type="entry name" value="Trypsin-like serine proteases"/>
    <property type="match status" value="1"/>
</dbReference>
<evidence type="ECO:0000313" key="4">
    <source>
        <dbReference type="RefSeq" id="XP_007948709.1"/>
    </source>
</evidence>
<dbReference type="PRINTS" id="PR00722">
    <property type="entry name" value="CHYMOTRYPSIN"/>
</dbReference>
<evidence type="ECO:0000256" key="1">
    <source>
        <dbReference type="ARBA" id="ARBA00023157"/>
    </source>
</evidence>
<keyword evidence="3" id="KW-1185">Reference proteome</keyword>
<dbReference type="InterPro" id="IPR043504">
    <property type="entry name" value="Peptidase_S1_PA_chymotrypsin"/>
</dbReference>
<dbReference type="InterPro" id="IPR001314">
    <property type="entry name" value="Peptidase_S1A"/>
</dbReference>
<feature type="domain" description="Peptidase S1" evidence="2">
    <location>
        <begin position="30"/>
        <end position="272"/>
    </location>
</feature>
<dbReference type="PROSITE" id="PS00135">
    <property type="entry name" value="TRYPSIN_SER"/>
    <property type="match status" value="1"/>
</dbReference>
<dbReference type="Proteomes" id="UP000694850">
    <property type="component" value="Unplaced"/>
</dbReference>
<name>A0A8B7ALL9_ORYAF</name>
<dbReference type="InterPro" id="IPR033116">
    <property type="entry name" value="TRYPSIN_SER"/>
</dbReference>
<dbReference type="PANTHER" id="PTHR24253">
    <property type="entry name" value="TRANSMEMBRANE PROTEASE SERINE"/>
    <property type="match status" value="1"/>
</dbReference>
<dbReference type="InterPro" id="IPR009003">
    <property type="entry name" value="Peptidase_S1_PA"/>
</dbReference>
<organism evidence="3 4">
    <name type="scientific">Orycteropus afer afer</name>
    <dbReference type="NCBI Taxonomy" id="1230840"/>
    <lineage>
        <taxon>Eukaryota</taxon>
        <taxon>Metazoa</taxon>
        <taxon>Chordata</taxon>
        <taxon>Craniata</taxon>
        <taxon>Vertebrata</taxon>
        <taxon>Euteleostomi</taxon>
        <taxon>Mammalia</taxon>
        <taxon>Eutheria</taxon>
        <taxon>Afrotheria</taxon>
        <taxon>Tubulidentata</taxon>
        <taxon>Orycteropodidae</taxon>
        <taxon>Orycteropus</taxon>
    </lineage>
</organism>
<sequence length="314" mass="35227">MYQLRAVQLEKCPIHVVSTVCGKPTVAGKIFGGQSVVGERWPWQASLFYLGKHICGAVLMERYWVASAAHCFLKSHMPADYQVLLGYNQLQQPTQHSLQLTVNRIIIHPDFEKFHPMGSDIVMLQLHLPVNFTSHIVPACLPMPDTQFPTHGSCWITGWGMLSEDEFLPSPFHLQEGEVGILENEFCRNYFPPSTPNSRVYSVHEDMLCAGDLNTGKAVCRGDSGGPLVCQVNNSWFLLGLSSWSLDCRKPIYPSVFTRVPYFSSWIQEVERATPIPDPASAPPQGLYALWYNLLASSHAYIKPDKTKSNLKAF</sequence>
<dbReference type="RefSeq" id="XP_007948709.1">
    <property type="nucleotide sequence ID" value="XM_007950518.1"/>
</dbReference>
<dbReference type="CDD" id="cd00190">
    <property type="entry name" value="Tryp_SPc"/>
    <property type="match status" value="1"/>
</dbReference>
<evidence type="ECO:0000259" key="2">
    <source>
        <dbReference type="PROSITE" id="PS50240"/>
    </source>
</evidence>
<dbReference type="PROSITE" id="PS50240">
    <property type="entry name" value="TRYPSIN_DOM"/>
    <property type="match status" value="1"/>
</dbReference>